<comment type="similarity">
    <text evidence="1">Belongs to the cutinase family.</text>
</comment>
<dbReference type="Pfam" id="PF01083">
    <property type="entry name" value="Cutinase"/>
    <property type="match status" value="1"/>
</dbReference>
<protein>
    <recommendedName>
        <fullName evidence="7">Cutinase</fullName>
    </recommendedName>
</protein>
<dbReference type="SMART" id="SM01110">
    <property type="entry name" value="Cutinase"/>
    <property type="match status" value="1"/>
</dbReference>
<evidence type="ECO:0000313" key="6">
    <source>
        <dbReference type="Proteomes" id="UP000070612"/>
    </source>
</evidence>
<dbReference type="EMBL" id="LGTW01000003">
    <property type="protein sequence ID" value="KWX25259.1"/>
    <property type="molecule type" value="Genomic_DNA"/>
</dbReference>
<gene>
    <name evidence="5" type="ORF">AFM11_06645</name>
</gene>
<name>A0A132PSE1_9MYCO</name>
<dbReference type="GO" id="GO:0052689">
    <property type="term" value="F:carboxylic ester hydrolase activity"/>
    <property type="evidence" value="ECO:0007669"/>
    <property type="project" value="UniProtKB-KW"/>
</dbReference>
<evidence type="ECO:0000256" key="2">
    <source>
        <dbReference type="ARBA" id="ARBA00022487"/>
    </source>
</evidence>
<comment type="caution">
    <text evidence="5">The sequence shown here is derived from an EMBL/GenBank/DDBJ whole genome shotgun (WGS) entry which is preliminary data.</text>
</comment>
<organism evidence="5 6">
    <name type="scientific">Mycolicibacterium wolinskyi</name>
    <dbReference type="NCBI Taxonomy" id="59750"/>
    <lineage>
        <taxon>Bacteria</taxon>
        <taxon>Bacillati</taxon>
        <taxon>Actinomycetota</taxon>
        <taxon>Actinomycetes</taxon>
        <taxon>Mycobacteriales</taxon>
        <taxon>Mycobacteriaceae</taxon>
        <taxon>Mycolicibacterium</taxon>
    </lineage>
</organism>
<dbReference type="PANTHER" id="PTHR33630:SF9">
    <property type="entry name" value="CUTINASE 4"/>
    <property type="match status" value="1"/>
</dbReference>
<dbReference type="SUPFAM" id="SSF53474">
    <property type="entry name" value="alpha/beta-Hydrolases"/>
    <property type="match status" value="1"/>
</dbReference>
<dbReference type="InterPro" id="IPR029058">
    <property type="entry name" value="AB_hydrolase_fold"/>
</dbReference>
<evidence type="ECO:0000256" key="3">
    <source>
        <dbReference type="ARBA" id="ARBA00022801"/>
    </source>
</evidence>
<accession>A0A132PSE1</accession>
<keyword evidence="3" id="KW-0378">Hydrolase</keyword>
<dbReference type="STRING" id="59750.AWC31_29030"/>
<keyword evidence="4" id="KW-1015">Disulfide bond</keyword>
<evidence type="ECO:0000313" key="5">
    <source>
        <dbReference type="EMBL" id="KWX25259.1"/>
    </source>
</evidence>
<keyword evidence="6" id="KW-1185">Reference proteome</keyword>
<evidence type="ECO:0000256" key="1">
    <source>
        <dbReference type="ARBA" id="ARBA00007534"/>
    </source>
</evidence>
<dbReference type="InterPro" id="IPR000675">
    <property type="entry name" value="Cutinase/axe"/>
</dbReference>
<evidence type="ECO:0000256" key="4">
    <source>
        <dbReference type="ARBA" id="ARBA00023157"/>
    </source>
</evidence>
<reference evidence="5 6" key="1">
    <citation type="submission" date="2015-07" db="EMBL/GenBank/DDBJ databases">
        <title>A draft genome sequence of Mycobacterium wolinskyi.</title>
        <authorList>
            <person name="de Man T.J."/>
            <person name="Perry K.A."/>
            <person name="Coulliette A.D."/>
            <person name="Jensen B."/>
            <person name="Toney N.C."/>
            <person name="Limbago B.M."/>
            <person name="Noble-Wang J."/>
        </authorList>
    </citation>
    <scope>NUCLEOTIDE SEQUENCE [LARGE SCALE GENOMIC DNA]</scope>
    <source>
        <strain evidence="5 6">CDC_01</strain>
    </source>
</reference>
<dbReference type="Proteomes" id="UP000070612">
    <property type="component" value="Unassembled WGS sequence"/>
</dbReference>
<dbReference type="AlphaFoldDB" id="A0A132PSE1"/>
<dbReference type="PANTHER" id="PTHR33630">
    <property type="entry name" value="CUTINASE RV1984C-RELATED-RELATED"/>
    <property type="match status" value="1"/>
</dbReference>
<keyword evidence="2" id="KW-0719">Serine esterase</keyword>
<proteinExistence type="inferred from homology"/>
<dbReference type="Gene3D" id="3.40.50.1820">
    <property type="entry name" value="alpha/beta hydrolase"/>
    <property type="match status" value="1"/>
</dbReference>
<evidence type="ECO:0008006" key="7">
    <source>
        <dbReference type="Google" id="ProtNLM"/>
    </source>
</evidence>
<dbReference type="PATRIC" id="fig|59750.3.peg.4527"/>
<sequence length="199" mass="20046">MAGLTANQPSAHADSCPEVEVVFARGTGAPPGIGVVGQAFVDSLRANAPTKTIGVYAVNYPAGIDFGNSSTLGANDVNAHLQTMVVDCPGTEFVLAGFSQGANVIELVTGTEGAAWGYSAPLPPAVADRVAAVALFGNPARKSGRASFTQTNSRYGDKSIDLCAIGDPVCSNGVNLPVHGAYVQIGATAEAASFVAGHL</sequence>